<comment type="caution">
    <text evidence="1">The sequence shown here is derived from an EMBL/GenBank/DDBJ whole genome shotgun (WGS) entry which is preliminary data.</text>
</comment>
<dbReference type="EMBL" id="SWCJ01000004">
    <property type="protein sequence ID" value="TKB56119.1"/>
    <property type="molecule type" value="Genomic_DNA"/>
</dbReference>
<evidence type="ECO:0000313" key="1">
    <source>
        <dbReference type="EMBL" id="TKB56119.1"/>
    </source>
</evidence>
<reference evidence="1 2" key="1">
    <citation type="submission" date="2019-04" db="EMBL/GenBank/DDBJ databases">
        <authorList>
            <person name="Hwang J.C."/>
        </authorList>
    </citation>
    <scope>NUCLEOTIDE SEQUENCE [LARGE SCALE GENOMIC DNA]</scope>
    <source>
        <strain evidence="1 2">IMCC35002</strain>
    </source>
</reference>
<dbReference type="AlphaFoldDB" id="A0A4U1BRR4"/>
<dbReference type="RefSeq" id="WP_136862848.1">
    <property type="nucleotide sequence ID" value="NZ_SWCJ01000004.1"/>
</dbReference>
<protein>
    <submittedName>
        <fullName evidence="1">Uncharacterized protein</fullName>
    </submittedName>
</protein>
<organism evidence="1 2">
    <name type="scientific">Ferrimonas aestuarii</name>
    <dbReference type="NCBI Taxonomy" id="2569539"/>
    <lineage>
        <taxon>Bacteria</taxon>
        <taxon>Pseudomonadati</taxon>
        <taxon>Pseudomonadota</taxon>
        <taxon>Gammaproteobacteria</taxon>
        <taxon>Alteromonadales</taxon>
        <taxon>Ferrimonadaceae</taxon>
        <taxon>Ferrimonas</taxon>
    </lineage>
</organism>
<gene>
    <name evidence="1" type="ORF">FCL42_07850</name>
</gene>
<accession>A0A4U1BRR4</accession>
<evidence type="ECO:0000313" key="2">
    <source>
        <dbReference type="Proteomes" id="UP000305675"/>
    </source>
</evidence>
<sequence length="69" mass="7860">MNNALIHYARAQGKMCTLYMDDDEDEQVDEAPRSCLNCGYRRWLATGFRCVYPNHSNPPQFTGANSLTT</sequence>
<dbReference type="Proteomes" id="UP000305675">
    <property type="component" value="Unassembled WGS sequence"/>
</dbReference>
<keyword evidence="2" id="KW-1185">Reference proteome</keyword>
<name>A0A4U1BRR4_9GAMM</name>
<dbReference type="OrthoDB" id="5359740at2"/>
<proteinExistence type="predicted"/>